<keyword evidence="1" id="KW-0238">DNA-binding</keyword>
<protein>
    <submittedName>
        <fullName evidence="3">Helix-turn-helix transcriptional regulator</fullName>
    </submittedName>
</protein>
<dbReference type="Pfam" id="PF01381">
    <property type="entry name" value="HTH_3"/>
    <property type="match status" value="1"/>
</dbReference>
<dbReference type="InterPro" id="IPR001387">
    <property type="entry name" value="Cro/C1-type_HTH"/>
</dbReference>
<dbReference type="Proteomes" id="UP000619033">
    <property type="component" value="Unassembled WGS sequence"/>
</dbReference>
<dbReference type="EMBL" id="JAESVP010000003">
    <property type="protein sequence ID" value="MBL4927777.1"/>
    <property type="molecule type" value="Genomic_DNA"/>
</dbReference>
<evidence type="ECO:0000313" key="4">
    <source>
        <dbReference type="Proteomes" id="UP000619033"/>
    </source>
</evidence>
<dbReference type="PANTHER" id="PTHR46797">
    <property type="entry name" value="HTH-TYPE TRANSCRIPTIONAL REGULATOR"/>
    <property type="match status" value="1"/>
</dbReference>
<dbReference type="PROSITE" id="PS50943">
    <property type="entry name" value="HTH_CROC1"/>
    <property type="match status" value="1"/>
</dbReference>
<reference evidence="3" key="1">
    <citation type="submission" date="2021-01" db="EMBL/GenBank/DDBJ databases">
        <title>Genome seq and assembly of Tabrizicola sp. KVB23.</title>
        <authorList>
            <person name="Chhetri G."/>
        </authorList>
    </citation>
    <scope>NUCLEOTIDE SEQUENCE</scope>
    <source>
        <strain evidence="3">KVB23</strain>
    </source>
</reference>
<accession>A0A8J7MP16</accession>
<dbReference type="InterPro" id="IPR010982">
    <property type="entry name" value="Lambda_DNA-bd_dom_sf"/>
</dbReference>
<feature type="domain" description="HTH cro/C1-type" evidence="2">
    <location>
        <begin position="20"/>
        <end position="74"/>
    </location>
</feature>
<evidence type="ECO:0000313" key="3">
    <source>
        <dbReference type="EMBL" id="MBL4927777.1"/>
    </source>
</evidence>
<dbReference type="GO" id="GO:0005829">
    <property type="term" value="C:cytosol"/>
    <property type="evidence" value="ECO:0007669"/>
    <property type="project" value="TreeGrafter"/>
</dbReference>
<sequence length="99" mass="10466">MAPAMDRSNEPLVIAFAAALREARLRAGMTQEELAERADVSVRFISLLENGRRQPSLSALAAVSAGLNIPMSMMLAAVEGHLMTNQGNTDGGKEATPEA</sequence>
<name>A0A8J7MP16_9RHOB</name>
<dbReference type="SMART" id="SM00530">
    <property type="entry name" value="HTH_XRE"/>
    <property type="match status" value="1"/>
</dbReference>
<dbReference type="GO" id="GO:0003700">
    <property type="term" value="F:DNA-binding transcription factor activity"/>
    <property type="evidence" value="ECO:0007669"/>
    <property type="project" value="TreeGrafter"/>
</dbReference>
<dbReference type="RefSeq" id="WP_202658918.1">
    <property type="nucleotide sequence ID" value="NZ_JAESVP010000003.1"/>
</dbReference>
<gene>
    <name evidence="3" type="ORF">JI744_06635</name>
</gene>
<dbReference type="AlphaFoldDB" id="A0A8J7MP16"/>
<keyword evidence="4" id="KW-1185">Reference proteome</keyword>
<organism evidence="3 4">
    <name type="scientific">Fuscibacter oryzae</name>
    <dbReference type="NCBI Taxonomy" id="2803939"/>
    <lineage>
        <taxon>Bacteria</taxon>
        <taxon>Pseudomonadati</taxon>
        <taxon>Pseudomonadota</taxon>
        <taxon>Alphaproteobacteria</taxon>
        <taxon>Rhodobacterales</taxon>
        <taxon>Paracoccaceae</taxon>
        <taxon>Fuscibacter</taxon>
    </lineage>
</organism>
<dbReference type="Gene3D" id="1.10.260.40">
    <property type="entry name" value="lambda repressor-like DNA-binding domains"/>
    <property type="match status" value="1"/>
</dbReference>
<evidence type="ECO:0000259" key="2">
    <source>
        <dbReference type="PROSITE" id="PS50943"/>
    </source>
</evidence>
<comment type="caution">
    <text evidence="3">The sequence shown here is derived from an EMBL/GenBank/DDBJ whole genome shotgun (WGS) entry which is preliminary data.</text>
</comment>
<dbReference type="PANTHER" id="PTHR46797:SF1">
    <property type="entry name" value="METHYLPHOSPHONATE SYNTHASE"/>
    <property type="match status" value="1"/>
</dbReference>
<dbReference type="GO" id="GO:0003677">
    <property type="term" value="F:DNA binding"/>
    <property type="evidence" value="ECO:0007669"/>
    <property type="project" value="UniProtKB-KW"/>
</dbReference>
<dbReference type="SUPFAM" id="SSF47413">
    <property type="entry name" value="lambda repressor-like DNA-binding domains"/>
    <property type="match status" value="1"/>
</dbReference>
<proteinExistence type="predicted"/>
<dbReference type="InterPro" id="IPR050807">
    <property type="entry name" value="TransReg_Diox_bact_type"/>
</dbReference>
<evidence type="ECO:0000256" key="1">
    <source>
        <dbReference type="ARBA" id="ARBA00023125"/>
    </source>
</evidence>
<dbReference type="CDD" id="cd00093">
    <property type="entry name" value="HTH_XRE"/>
    <property type="match status" value="1"/>
</dbReference>